<reference evidence="1" key="2">
    <citation type="submission" date="2020-07" db="EMBL/GenBank/DDBJ databases">
        <authorList>
            <person name="Vera ALvarez R."/>
            <person name="Arias-Moreno D.M."/>
            <person name="Jimenez-Jacinto V."/>
            <person name="Jimenez-Bremont J.F."/>
            <person name="Swaminathan K."/>
            <person name="Moose S.P."/>
            <person name="Guerrero-Gonzalez M.L."/>
            <person name="Marino-Ramirez L."/>
            <person name="Landsman D."/>
            <person name="Rodriguez-Kessler M."/>
            <person name="Delgado-Sanchez P."/>
        </authorList>
    </citation>
    <scope>NUCLEOTIDE SEQUENCE</scope>
    <source>
        <tissue evidence="1">Cladode</tissue>
    </source>
</reference>
<dbReference type="AlphaFoldDB" id="A0A7C9DM70"/>
<reference evidence="1" key="1">
    <citation type="journal article" date="2013" name="J. Plant Res.">
        <title>Effect of fungi and light on seed germination of three Opuntia species from semiarid lands of central Mexico.</title>
        <authorList>
            <person name="Delgado-Sanchez P."/>
            <person name="Jimenez-Bremont J.F."/>
            <person name="Guerrero-Gonzalez Mde L."/>
            <person name="Flores J."/>
        </authorList>
    </citation>
    <scope>NUCLEOTIDE SEQUENCE</scope>
    <source>
        <tissue evidence="1">Cladode</tissue>
    </source>
</reference>
<protein>
    <submittedName>
        <fullName evidence="1">Uncharacterized protein</fullName>
    </submittedName>
</protein>
<name>A0A7C9DM70_OPUST</name>
<evidence type="ECO:0000313" key="1">
    <source>
        <dbReference type="EMBL" id="MBA4643185.1"/>
    </source>
</evidence>
<organism evidence="1">
    <name type="scientific">Opuntia streptacantha</name>
    <name type="common">Prickly pear cactus</name>
    <name type="synonym">Opuntia cardona</name>
    <dbReference type="NCBI Taxonomy" id="393608"/>
    <lineage>
        <taxon>Eukaryota</taxon>
        <taxon>Viridiplantae</taxon>
        <taxon>Streptophyta</taxon>
        <taxon>Embryophyta</taxon>
        <taxon>Tracheophyta</taxon>
        <taxon>Spermatophyta</taxon>
        <taxon>Magnoliopsida</taxon>
        <taxon>eudicotyledons</taxon>
        <taxon>Gunneridae</taxon>
        <taxon>Pentapetalae</taxon>
        <taxon>Caryophyllales</taxon>
        <taxon>Cactineae</taxon>
        <taxon>Cactaceae</taxon>
        <taxon>Opuntioideae</taxon>
        <taxon>Opuntia</taxon>
    </lineage>
</organism>
<accession>A0A7C9DM70</accession>
<dbReference type="EMBL" id="GISG01132289">
    <property type="protein sequence ID" value="MBA4643185.1"/>
    <property type="molecule type" value="Transcribed_RNA"/>
</dbReference>
<sequence>MAYRTKLQQVGTEGFYLLDETEHHKTHYNRYQPRSNLTCVYSPNEIVINSLQAAQKYKGIMFCEHQAKKLSSYVYNPHARDETIDSSQAAHKYNHVMICERQENKPPMATMKKVQNYRNHWSFM</sequence>
<proteinExistence type="predicted"/>